<dbReference type="FunFam" id="2.60.40.10:FF:002578">
    <property type="match status" value="1"/>
</dbReference>
<name>F0Z8R7_DICPU</name>
<dbReference type="Gene3D" id="2.60.40.10">
    <property type="entry name" value="Immunoglobulins"/>
    <property type="match status" value="3"/>
</dbReference>
<dbReference type="GeneID" id="10509692"/>
<keyword evidence="6" id="KW-1185">Reference proteome</keyword>
<dbReference type="Pfam" id="PF23106">
    <property type="entry name" value="EGF_Teneurin"/>
    <property type="match status" value="1"/>
</dbReference>
<dbReference type="InParanoid" id="F0Z8R7"/>
<comment type="caution">
    <text evidence="1">Lacks conserved residue(s) required for the propagation of feature annotation.</text>
</comment>
<dbReference type="Gene3D" id="3.10.100.10">
    <property type="entry name" value="Mannose-Binding Protein A, subunit A"/>
    <property type="match status" value="1"/>
</dbReference>
<dbReference type="InterPro" id="IPR054484">
    <property type="entry name" value="ComC_SSD"/>
</dbReference>
<dbReference type="InterPro" id="IPR016186">
    <property type="entry name" value="C-type_lectin-like/link_sf"/>
</dbReference>
<dbReference type="EMBL" id="GL870953">
    <property type="protein sequence ID" value="EGC39678.1"/>
    <property type="molecule type" value="Genomic_DNA"/>
</dbReference>
<evidence type="ECO:0000313" key="6">
    <source>
        <dbReference type="Proteomes" id="UP000001064"/>
    </source>
</evidence>
<keyword evidence="3" id="KW-0732">Signal</keyword>
<feature type="signal peptide" evidence="3">
    <location>
        <begin position="1"/>
        <end position="19"/>
    </location>
</feature>
<keyword evidence="1" id="KW-1015">Disulfide bond</keyword>
<feature type="disulfide bond" evidence="1">
    <location>
        <begin position="1177"/>
        <end position="1186"/>
    </location>
</feature>
<keyword evidence="2" id="KW-1133">Transmembrane helix</keyword>
<dbReference type="InterPro" id="IPR013783">
    <property type="entry name" value="Ig-like_fold"/>
</dbReference>
<dbReference type="Pfam" id="PF22933">
    <property type="entry name" value="ComC_SSD"/>
    <property type="match status" value="1"/>
</dbReference>
<dbReference type="KEGG" id="dpp:DICPUDRAFT_52531"/>
<feature type="transmembrane region" description="Helical" evidence="2">
    <location>
        <begin position="1445"/>
        <end position="1469"/>
    </location>
</feature>
<dbReference type="OMA" id="NDNCINT"/>
<dbReference type="RefSeq" id="XP_003283787.1">
    <property type="nucleotide sequence ID" value="XM_003283739.1"/>
</dbReference>
<dbReference type="Proteomes" id="UP000001064">
    <property type="component" value="Unassembled WGS sequence"/>
</dbReference>
<dbReference type="InterPro" id="IPR000742">
    <property type="entry name" value="EGF"/>
</dbReference>
<keyword evidence="1" id="KW-0245">EGF-like domain</keyword>
<dbReference type="SUPFAM" id="SSF81296">
    <property type="entry name" value="E set domains"/>
    <property type="match status" value="2"/>
</dbReference>
<protein>
    <recommendedName>
        <fullName evidence="4">EGF-like domain-containing protein</fullName>
    </recommendedName>
</protein>
<feature type="chain" id="PRO_5003262218" description="EGF-like domain-containing protein" evidence="3">
    <location>
        <begin position="20"/>
        <end position="1490"/>
    </location>
</feature>
<dbReference type="PROSITE" id="PS00022">
    <property type="entry name" value="EGF_1"/>
    <property type="match status" value="1"/>
</dbReference>
<dbReference type="FunCoup" id="F0Z8R7">
    <property type="interactions" value="373"/>
</dbReference>
<proteinExistence type="predicted"/>
<evidence type="ECO:0000256" key="2">
    <source>
        <dbReference type="SAM" id="Phobius"/>
    </source>
</evidence>
<dbReference type="InterPro" id="IPR002909">
    <property type="entry name" value="IPT_dom"/>
</dbReference>
<dbReference type="Pfam" id="PF01833">
    <property type="entry name" value="TIG"/>
    <property type="match status" value="2"/>
</dbReference>
<evidence type="ECO:0000256" key="1">
    <source>
        <dbReference type="PROSITE-ProRule" id="PRU00076"/>
    </source>
</evidence>
<dbReference type="CDD" id="cd00603">
    <property type="entry name" value="IPT_PCSR"/>
    <property type="match status" value="1"/>
</dbReference>
<evidence type="ECO:0000259" key="4">
    <source>
        <dbReference type="PROSITE" id="PS50026"/>
    </source>
</evidence>
<dbReference type="InterPro" id="IPR014756">
    <property type="entry name" value="Ig_E-set"/>
</dbReference>
<sequence>MKILILFFIILINVFLIKSVPVPTNLKLFSQNGHYYERFVIPETLTVAEAISNCTNIKVNNTRGYLATFTSQEEWLWATENGLTATGAWMGGTDIGQTGVWSWDENSPEKGQLMYNLYFDKCYTFCLFGNLEPNLIANEHWVHTSGSATVPYWNNNGPLAKLSSFLCEFGGLDKPFVPTSPTVGSNVTITNLGSFDISQISITFTSRSTLNNFPCTTITKIDSSSVICQIPPGQGKYIIEIKDKSGKSETIYWHYELPMIGGVNAVFKKDEVATITGSNFGTIASEISITMGSPEIKCTNVVIVKEHEVISCKLSETLGEDNKFLPISINVSQSNFVSYKAAVYFEPRYYSGFQTWATFDVSMKNYSNSLRIDGQVGYLYSMVDNNLRVFLNKTLPKPFNNNRYYFWQNAKYIGNRNFVYLTGPNAGKKCDLIYSNTVASFDAAAATWDENTRFIIYLDTLELQSSNVTGQSAVITEYGGYSPTFVSNTTHLVNTSGGKVDVKIDNYGTVYSTITVTFRGNNISFVRDYINGELDVDIPSGFDGPYEIYVNVGNLRTPSNTQFIDYAPPNIISIPSIPTVGGKVTINGESFSNTLTNTVLNFPNCQGLQILANYYSYTCTLPAGSGSIPVTLQVSQKTSKVFTFTYKSPSVDSTNSLPQTGSTLYIDGENFSTKQSNIQVKIGSKTCSNVVLETNENKINCQAPAQDPGSYDLIVTVDGLSSDPFKVKYFSSDLSYVQVGADLKIIGKDLPTGATLVLANVDISNYCTGGGTEYYCVDLPLEVKSGNLKITKGLNEYPEFPIELKPYISSISTQLLDTVTPTDIIINGRYFETSEEIPVYCKIDDTDIKDQTFILISPEQAKVTVKGGFGENHKLKIVSKNLSSNGVLFSFQPPEITEVYQDELSTLVTINGFNFSSTNSIVTFGNYKPNIKYADSYKIQFELDNENSKNGYISVDVQNQISNEMYLSIQPILSSVSPIPTLKGPTIITITGQLLFEKDFANDPVNLQFYYKLKTGQDLNEKKLTCNAIKDGTSFACEIGDGFGYFDLIAYSNQTLKSNTISSNYQAPQVLSVLTPVYYQEPTNIQIAVKYFVIEYTKVFIENVECTKASKINDTVLQCYYTASVSDQGKEALTVTVTSAQVNGSKAALIYSTLFDCIDPTCSQHGTCDNKQGKCICEEGWKGLSCQNQHLNSSSSDDNGSDGSKPVITPPVVDEDGKTEFINDKINFTVSITHLRELDYLGEPVKTLKLSDIQWSSKDNSVQNVYYYKGTFKNDTAVFELTVKYFEKENQIEFAGEPIYMPENSIKYEVTISNWTFSSPLNSLQTIYNSKTDKKSTLNCGTVESTTLVGTNQFQIQTAKGSLAARFSSRIILDDRVIKSNVFALHNNDILYTVYNNKNSSSNDFYLLTAIESPIFKDKIVLDPLFSSLINNKDDNSDGCNDRKWVVPVAVVVGAVGGLAFISAGAVFYRRKIKFSKYLKKINSVELSNK</sequence>
<reference evidence="6" key="1">
    <citation type="journal article" date="2011" name="Genome Biol.">
        <title>Comparative genomics of the social amoebae Dictyostelium discoideum and Dictyostelium purpureum.</title>
        <authorList>
            <consortium name="US DOE Joint Genome Institute (JGI-PGF)"/>
            <person name="Sucgang R."/>
            <person name="Kuo A."/>
            <person name="Tian X."/>
            <person name="Salerno W."/>
            <person name="Parikh A."/>
            <person name="Feasley C.L."/>
            <person name="Dalin E."/>
            <person name="Tu H."/>
            <person name="Huang E."/>
            <person name="Barry K."/>
            <person name="Lindquist E."/>
            <person name="Shapiro H."/>
            <person name="Bruce D."/>
            <person name="Schmutz J."/>
            <person name="Salamov A."/>
            <person name="Fey P."/>
            <person name="Gaudet P."/>
            <person name="Anjard C."/>
            <person name="Babu M.M."/>
            <person name="Basu S."/>
            <person name="Bushmanova Y."/>
            <person name="van der Wel H."/>
            <person name="Katoh-Kurasawa M."/>
            <person name="Dinh C."/>
            <person name="Coutinho P.M."/>
            <person name="Saito T."/>
            <person name="Elias M."/>
            <person name="Schaap P."/>
            <person name="Kay R.R."/>
            <person name="Henrissat B."/>
            <person name="Eichinger L."/>
            <person name="Rivero F."/>
            <person name="Putnam N.H."/>
            <person name="West C.M."/>
            <person name="Loomis W.F."/>
            <person name="Chisholm R.L."/>
            <person name="Shaulsky G."/>
            <person name="Strassmann J.E."/>
            <person name="Queller D.C."/>
            <person name="Kuspa A."/>
            <person name="Grigoriev I.V."/>
        </authorList>
    </citation>
    <scope>NUCLEOTIDE SEQUENCE [LARGE SCALE GENOMIC DNA]</scope>
    <source>
        <strain evidence="6">QSDP1</strain>
    </source>
</reference>
<dbReference type="SUPFAM" id="SSF56436">
    <property type="entry name" value="C-type lectin-like"/>
    <property type="match status" value="1"/>
</dbReference>
<evidence type="ECO:0000313" key="5">
    <source>
        <dbReference type="EMBL" id="EGC39678.1"/>
    </source>
</evidence>
<dbReference type="Gene3D" id="2.60.120.260">
    <property type="entry name" value="Galactose-binding domain-like"/>
    <property type="match status" value="1"/>
</dbReference>
<dbReference type="InterPro" id="IPR016187">
    <property type="entry name" value="CTDL_fold"/>
</dbReference>
<gene>
    <name evidence="5" type="ORF">DICPUDRAFT_52531</name>
</gene>
<keyword evidence="2" id="KW-0472">Membrane</keyword>
<dbReference type="PANTHER" id="PTHR31378">
    <property type="entry name" value="EGF-LIKE DOMAIN-CONTAINING PROTEIN-RELATED-RELATED"/>
    <property type="match status" value="1"/>
</dbReference>
<dbReference type="PANTHER" id="PTHR31378:SF32">
    <property type="entry name" value="EGF-LIKE DOMAIN-CONTAINING PROTEIN-RELATED"/>
    <property type="match status" value="1"/>
</dbReference>
<dbReference type="OrthoDB" id="20492at2759"/>
<feature type="domain" description="EGF-like" evidence="4">
    <location>
        <begin position="1153"/>
        <end position="1187"/>
    </location>
</feature>
<dbReference type="FunFam" id="3.10.100.10:FF:000218">
    <property type="match status" value="1"/>
</dbReference>
<accession>F0Z8R7</accession>
<dbReference type="PROSITE" id="PS50026">
    <property type="entry name" value="EGF_3"/>
    <property type="match status" value="1"/>
</dbReference>
<organism evidence="5 6">
    <name type="scientific">Dictyostelium purpureum</name>
    <name type="common">Slime mold</name>
    <dbReference type="NCBI Taxonomy" id="5786"/>
    <lineage>
        <taxon>Eukaryota</taxon>
        <taxon>Amoebozoa</taxon>
        <taxon>Evosea</taxon>
        <taxon>Eumycetozoa</taxon>
        <taxon>Dictyostelia</taxon>
        <taxon>Dictyosteliales</taxon>
        <taxon>Dictyosteliaceae</taxon>
        <taxon>Dictyostelium</taxon>
    </lineage>
</organism>
<dbReference type="eggNOG" id="ENOG502REMC">
    <property type="taxonomic scope" value="Eukaryota"/>
</dbReference>
<dbReference type="VEuPathDB" id="AmoebaDB:DICPUDRAFT_52531"/>
<dbReference type="PROSITE" id="PS01186">
    <property type="entry name" value="EGF_2"/>
    <property type="match status" value="1"/>
</dbReference>
<evidence type="ECO:0000256" key="3">
    <source>
        <dbReference type="SAM" id="SignalP"/>
    </source>
</evidence>
<keyword evidence="2" id="KW-0812">Transmembrane</keyword>